<keyword evidence="3" id="KW-1185">Reference proteome</keyword>
<evidence type="ECO:0000313" key="2">
    <source>
        <dbReference type="EMBL" id="MDA1359840.1"/>
    </source>
</evidence>
<proteinExistence type="predicted"/>
<protein>
    <submittedName>
        <fullName evidence="2">Uncharacterized protein</fullName>
    </submittedName>
</protein>
<feature type="chain" id="PRO_5040974884" evidence="1">
    <location>
        <begin position="31"/>
        <end position="155"/>
    </location>
</feature>
<organism evidence="2 3">
    <name type="scientific">Glycomyces luteolus</name>
    <dbReference type="NCBI Taxonomy" id="2670330"/>
    <lineage>
        <taxon>Bacteria</taxon>
        <taxon>Bacillati</taxon>
        <taxon>Actinomycetota</taxon>
        <taxon>Actinomycetes</taxon>
        <taxon>Glycomycetales</taxon>
        <taxon>Glycomycetaceae</taxon>
        <taxon>Glycomyces</taxon>
    </lineage>
</organism>
<feature type="signal peptide" evidence="1">
    <location>
        <begin position="1"/>
        <end position="30"/>
    </location>
</feature>
<dbReference type="AlphaFoldDB" id="A0A9X3PJR7"/>
<reference evidence="2" key="1">
    <citation type="submission" date="2022-12" db="EMBL/GenBank/DDBJ databases">
        <title>Gycomyces niveus sp.nov.,a novel actinomycete isolated from soil in Shouguan.</title>
        <authorList>
            <person name="Yang X."/>
        </authorList>
    </citation>
    <scope>NUCLEOTIDE SEQUENCE</scope>
    <source>
        <strain evidence="2">NEAU-A15</strain>
    </source>
</reference>
<dbReference type="EMBL" id="JAPZVP010000006">
    <property type="protein sequence ID" value="MDA1359840.1"/>
    <property type="molecule type" value="Genomic_DNA"/>
</dbReference>
<dbReference type="Proteomes" id="UP001146067">
    <property type="component" value="Unassembled WGS sequence"/>
</dbReference>
<evidence type="ECO:0000256" key="1">
    <source>
        <dbReference type="SAM" id="SignalP"/>
    </source>
</evidence>
<comment type="caution">
    <text evidence="2">The sequence shown here is derived from an EMBL/GenBank/DDBJ whole genome shotgun (WGS) entry which is preliminary data.</text>
</comment>
<evidence type="ECO:0000313" key="3">
    <source>
        <dbReference type="Proteomes" id="UP001146067"/>
    </source>
</evidence>
<keyword evidence="1" id="KW-0732">Signal</keyword>
<name>A0A9X3PJR7_9ACTN</name>
<accession>A0A9X3PJR7</accession>
<sequence length="155" mass="16631">MKARMRAALRRAAMAFLAVTLGAVSAIVFAASPAAAVGPCGSSYSHIDRYAINSATQGTAAYMDLYWSDSANRNCAVLNGTGKTYGFNGRKGILIWASGYYDQYDQDDRDYSYYAGPVYTPSGVNMSGRCVNLEGIVELPNGEVVSGHRYGVHCN</sequence>
<gene>
    <name evidence="2" type="ORF">O1R50_09415</name>
</gene>
<dbReference type="RefSeq" id="WP_270109728.1">
    <property type="nucleotide sequence ID" value="NZ_JAPZVP010000006.1"/>
</dbReference>